<feature type="region of interest" description="Disordered" evidence="1">
    <location>
        <begin position="41"/>
        <end position="113"/>
    </location>
</feature>
<proteinExistence type="predicted"/>
<dbReference type="InterPro" id="IPR028271">
    <property type="entry name" value="RAMAC"/>
</dbReference>
<dbReference type="GO" id="GO:0003723">
    <property type="term" value="F:RNA binding"/>
    <property type="evidence" value="ECO:0007669"/>
    <property type="project" value="InterPro"/>
</dbReference>
<dbReference type="OrthoDB" id="5875297at2759"/>
<evidence type="ECO:0000256" key="1">
    <source>
        <dbReference type="SAM" id="MobiDB-lite"/>
    </source>
</evidence>
<dbReference type="AlphaFoldDB" id="A0A9N9TH46"/>
<dbReference type="Proteomes" id="UP001153712">
    <property type="component" value="Chromosome 2"/>
</dbReference>
<feature type="compositionally biased region" description="Basic and acidic residues" evidence="1">
    <location>
        <begin position="71"/>
        <end position="113"/>
    </location>
</feature>
<dbReference type="EMBL" id="OU900095">
    <property type="protein sequence ID" value="CAG9858439.1"/>
    <property type="molecule type" value="Genomic_DNA"/>
</dbReference>
<evidence type="ECO:0000313" key="2">
    <source>
        <dbReference type="EMBL" id="CAG9858439.1"/>
    </source>
</evidence>
<reference evidence="2" key="1">
    <citation type="submission" date="2022-01" db="EMBL/GenBank/DDBJ databases">
        <authorList>
            <person name="King R."/>
        </authorList>
    </citation>
    <scope>NUCLEOTIDE SEQUENCE</scope>
</reference>
<accession>A0A9N9TH46</accession>
<sequence length="113" mass="13950">MGNDNLTKEQKDFLEECNLEFSERFTDSDIEYKKIFDSEIPPPPIVAPWYGRQRFNNRDRPGGSYNNYRDQNYRREGNQNYRREDNHNYRREDNQGYRREGNRSHGDRRYRPY</sequence>
<evidence type="ECO:0000313" key="3">
    <source>
        <dbReference type="Proteomes" id="UP001153712"/>
    </source>
</evidence>
<organism evidence="2 3">
    <name type="scientific">Phyllotreta striolata</name>
    <name type="common">Striped flea beetle</name>
    <name type="synonym">Crioceris striolata</name>
    <dbReference type="NCBI Taxonomy" id="444603"/>
    <lineage>
        <taxon>Eukaryota</taxon>
        <taxon>Metazoa</taxon>
        <taxon>Ecdysozoa</taxon>
        <taxon>Arthropoda</taxon>
        <taxon>Hexapoda</taxon>
        <taxon>Insecta</taxon>
        <taxon>Pterygota</taxon>
        <taxon>Neoptera</taxon>
        <taxon>Endopterygota</taxon>
        <taxon>Coleoptera</taxon>
        <taxon>Polyphaga</taxon>
        <taxon>Cucujiformia</taxon>
        <taxon>Chrysomeloidea</taxon>
        <taxon>Chrysomelidae</taxon>
        <taxon>Galerucinae</taxon>
        <taxon>Alticini</taxon>
        <taxon>Phyllotreta</taxon>
    </lineage>
</organism>
<gene>
    <name evidence="2" type="ORF">PHYEVI_LOCUS4828</name>
</gene>
<dbReference type="GO" id="GO:0106005">
    <property type="term" value="P:RNA 5'-cap (guanine-N7)-methylation"/>
    <property type="evidence" value="ECO:0007669"/>
    <property type="project" value="InterPro"/>
</dbReference>
<protein>
    <submittedName>
        <fullName evidence="2">Uncharacterized protein</fullName>
    </submittedName>
</protein>
<keyword evidence="3" id="KW-1185">Reference proteome</keyword>
<dbReference type="Pfam" id="PF15320">
    <property type="entry name" value="RAM"/>
    <property type="match status" value="1"/>
</dbReference>
<name>A0A9N9TH46_PHYSR</name>
<dbReference type="GO" id="GO:0031533">
    <property type="term" value="C:mRNA capping enzyme complex"/>
    <property type="evidence" value="ECO:0007669"/>
    <property type="project" value="InterPro"/>
</dbReference>